<accession>G4CUP1</accession>
<comment type="caution">
    <text evidence="1">The sequence shown here is derived from an EMBL/GenBank/DDBJ whole genome shotgun (WGS) entry which is preliminary data.</text>
</comment>
<gene>
    <name evidence="1" type="ORF">HMPREF9153_0248</name>
</gene>
<organism evidence="1 2">
    <name type="scientific">Cutibacterium avidum ATCC 25577</name>
    <dbReference type="NCBI Taxonomy" id="997355"/>
    <lineage>
        <taxon>Bacteria</taxon>
        <taxon>Bacillati</taxon>
        <taxon>Actinomycetota</taxon>
        <taxon>Actinomycetes</taxon>
        <taxon>Propionibacteriales</taxon>
        <taxon>Propionibacteriaceae</taxon>
        <taxon>Cutibacterium</taxon>
    </lineage>
</organism>
<reference evidence="1 2" key="1">
    <citation type="submission" date="2011-06" db="EMBL/GenBank/DDBJ databases">
        <authorList>
            <person name="Muzny D."/>
            <person name="Qin X."/>
            <person name="Deng J."/>
            <person name="Jiang H."/>
            <person name="Liu Y."/>
            <person name="Qu J."/>
            <person name="Song X.-Z."/>
            <person name="Zhang L."/>
            <person name="Thornton R."/>
            <person name="Coyle M."/>
            <person name="Francisco L."/>
            <person name="Jackson L."/>
            <person name="Javaid M."/>
            <person name="Korchina V."/>
            <person name="Kovar C."/>
            <person name="Mata R."/>
            <person name="Mathew T."/>
            <person name="Ngo R."/>
            <person name="Nguyen L."/>
            <person name="Nguyen N."/>
            <person name="Okwuonu G."/>
            <person name="Ongeri F."/>
            <person name="Pham C."/>
            <person name="Simmons D."/>
            <person name="Wilczek-Boney K."/>
            <person name="Hale W."/>
            <person name="Jakkamsetti A."/>
            <person name="Pham P."/>
            <person name="Ruth R."/>
            <person name="San Lucas F."/>
            <person name="Warren J."/>
            <person name="Zhang J."/>
            <person name="Zhao Z."/>
            <person name="Zhou C."/>
            <person name="Zhu D."/>
            <person name="Lee S."/>
            <person name="Bess C."/>
            <person name="Blankenburg K."/>
            <person name="Forbes L."/>
            <person name="Fu Q."/>
            <person name="Gubbala S."/>
            <person name="Hirani K."/>
            <person name="Jayaseelan J.C."/>
            <person name="Lara F."/>
            <person name="Munidasa M."/>
            <person name="Palculict T."/>
            <person name="Patil S."/>
            <person name="Pu L.-L."/>
            <person name="Saada N."/>
            <person name="Tang L."/>
            <person name="Weissenberger G."/>
            <person name="Zhu Y."/>
            <person name="Hemphill L."/>
            <person name="Shang Y."/>
            <person name="Youmans B."/>
            <person name="Ayvaz T."/>
            <person name="Ross M."/>
            <person name="Santibanez J."/>
            <person name="Aqrawi P."/>
            <person name="Gross S."/>
            <person name="Joshi V."/>
            <person name="Fowler G."/>
            <person name="Nazareth L."/>
            <person name="Reid J."/>
            <person name="Worley K."/>
            <person name="Petrosino J."/>
            <person name="Highlander S."/>
            <person name="Gibbs R."/>
        </authorList>
    </citation>
    <scope>NUCLEOTIDE SEQUENCE [LARGE SCALE GENOMIC DNA]</scope>
    <source>
        <strain evidence="1 2">ATCC 25577</strain>
    </source>
</reference>
<dbReference type="Proteomes" id="UP000005332">
    <property type="component" value="Unassembled WGS sequence"/>
</dbReference>
<evidence type="ECO:0000313" key="2">
    <source>
        <dbReference type="Proteomes" id="UP000005332"/>
    </source>
</evidence>
<sequence>MAAEVLSLGQECPDEKVRIQNVAPLSEKGHVSFGGGRQQVVGMKLEFLIM</sequence>
<dbReference type="AlphaFoldDB" id="G4CUP1"/>
<evidence type="ECO:0000313" key="1">
    <source>
        <dbReference type="EMBL" id="EGY78984.1"/>
    </source>
</evidence>
<dbReference type="HOGENOM" id="CLU_3121419_0_0_11"/>
<protein>
    <submittedName>
        <fullName evidence="1">Uncharacterized protein</fullName>
    </submittedName>
</protein>
<keyword evidence="2" id="KW-1185">Reference proteome</keyword>
<proteinExistence type="predicted"/>
<name>G4CUP1_9ACTN</name>
<dbReference type="EMBL" id="AGBA01000004">
    <property type="protein sequence ID" value="EGY78984.1"/>
    <property type="molecule type" value="Genomic_DNA"/>
</dbReference>